<sequence>MQWANRVAWSILAVSVLACLCLLAYVVHGWGAERHTYVPSVTTLANVPDGLTHTGPARTADPQNSGW</sequence>
<dbReference type="EMBL" id="FOQU01000004">
    <property type="protein sequence ID" value="SFI84059.1"/>
    <property type="molecule type" value="Genomic_DNA"/>
</dbReference>
<reference evidence="1 2" key="1">
    <citation type="submission" date="2016-10" db="EMBL/GenBank/DDBJ databases">
        <authorList>
            <person name="de Groot N.N."/>
        </authorList>
    </citation>
    <scope>NUCLEOTIDE SEQUENCE [LARGE SCALE GENOMIC DNA]</scope>
    <source>
        <strain evidence="1 2">LMG 23650</strain>
    </source>
</reference>
<name>A0A1I3LH35_9BURK</name>
<accession>A0A1I3LH35</accession>
<dbReference type="PROSITE" id="PS51257">
    <property type="entry name" value="PROKAR_LIPOPROTEIN"/>
    <property type="match status" value="1"/>
</dbReference>
<protein>
    <submittedName>
        <fullName evidence="1">Uncharacterized protein</fullName>
    </submittedName>
</protein>
<dbReference type="Proteomes" id="UP000199548">
    <property type="component" value="Unassembled WGS sequence"/>
</dbReference>
<evidence type="ECO:0000313" key="1">
    <source>
        <dbReference type="EMBL" id="SFI84059.1"/>
    </source>
</evidence>
<evidence type="ECO:0000313" key="2">
    <source>
        <dbReference type="Proteomes" id="UP000199548"/>
    </source>
</evidence>
<gene>
    <name evidence="1" type="ORF">SAMN05192543_104422</name>
</gene>
<dbReference type="AlphaFoldDB" id="A0A1I3LH35"/>
<proteinExistence type="predicted"/>
<keyword evidence="2" id="KW-1185">Reference proteome</keyword>
<organism evidence="1 2">
    <name type="scientific">Paraburkholderia megapolitana</name>
    <dbReference type="NCBI Taxonomy" id="420953"/>
    <lineage>
        <taxon>Bacteria</taxon>
        <taxon>Pseudomonadati</taxon>
        <taxon>Pseudomonadota</taxon>
        <taxon>Betaproteobacteria</taxon>
        <taxon>Burkholderiales</taxon>
        <taxon>Burkholderiaceae</taxon>
        <taxon>Paraburkholderia</taxon>
    </lineage>
</organism>